<sequence>MSGLVHTIAYMRLPTADAYGVVFISSFSFSLVGLCFELSLKCPPSGVLTGFALCMLNLSNTFSTYCSWDNHNSFFGLSRVIFIPRICLACPRSFIAKHLPKSFFNAAILLRSWPTINISST</sequence>
<keyword evidence="2" id="KW-1185">Reference proteome</keyword>
<protein>
    <submittedName>
        <fullName evidence="1">Uncharacterized protein</fullName>
    </submittedName>
</protein>
<organism evidence="1 2">
    <name type="scientific">Brassica oleracea var. oleracea</name>
    <dbReference type="NCBI Taxonomy" id="109376"/>
    <lineage>
        <taxon>Eukaryota</taxon>
        <taxon>Viridiplantae</taxon>
        <taxon>Streptophyta</taxon>
        <taxon>Embryophyta</taxon>
        <taxon>Tracheophyta</taxon>
        <taxon>Spermatophyta</taxon>
        <taxon>Magnoliopsida</taxon>
        <taxon>eudicotyledons</taxon>
        <taxon>Gunneridae</taxon>
        <taxon>Pentapetalae</taxon>
        <taxon>rosids</taxon>
        <taxon>malvids</taxon>
        <taxon>Brassicales</taxon>
        <taxon>Brassicaceae</taxon>
        <taxon>Brassiceae</taxon>
        <taxon>Brassica</taxon>
    </lineage>
</organism>
<evidence type="ECO:0000313" key="1">
    <source>
        <dbReference type="EnsemblPlants" id="Bo1g098880.1"/>
    </source>
</evidence>
<dbReference type="Proteomes" id="UP000032141">
    <property type="component" value="Chromosome C1"/>
</dbReference>
<accession>A0A0D3AAX3</accession>
<name>A0A0D3AAX3_BRAOL</name>
<dbReference type="Gramene" id="Bo1g098880.1">
    <property type="protein sequence ID" value="Bo1g098880.1"/>
    <property type="gene ID" value="Bo1g098880"/>
</dbReference>
<dbReference type="EnsemblPlants" id="Bo1g098880.1">
    <property type="protein sequence ID" value="Bo1g098880.1"/>
    <property type="gene ID" value="Bo1g098880"/>
</dbReference>
<dbReference type="HOGENOM" id="CLU_2041279_0_0_1"/>
<evidence type="ECO:0000313" key="2">
    <source>
        <dbReference type="Proteomes" id="UP000032141"/>
    </source>
</evidence>
<proteinExistence type="predicted"/>
<reference evidence="1 2" key="1">
    <citation type="journal article" date="2014" name="Genome Biol.">
        <title>Transcriptome and methylome profiling reveals relics of genome dominance in the mesopolyploid Brassica oleracea.</title>
        <authorList>
            <person name="Parkin I.A."/>
            <person name="Koh C."/>
            <person name="Tang H."/>
            <person name="Robinson S.J."/>
            <person name="Kagale S."/>
            <person name="Clarke W.E."/>
            <person name="Town C.D."/>
            <person name="Nixon J."/>
            <person name="Krishnakumar V."/>
            <person name="Bidwell S.L."/>
            <person name="Denoeud F."/>
            <person name="Belcram H."/>
            <person name="Links M.G."/>
            <person name="Just J."/>
            <person name="Clarke C."/>
            <person name="Bender T."/>
            <person name="Huebert T."/>
            <person name="Mason A.S."/>
            <person name="Pires J.C."/>
            <person name="Barker G."/>
            <person name="Moore J."/>
            <person name="Walley P.G."/>
            <person name="Manoli S."/>
            <person name="Batley J."/>
            <person name="Edwards D."/>
            <person name="Nelson M.N."/>
            <person name="Wang X."/>
            <person name="Paterson A.H."/>
            <person name="King G."/>
            <person name="Bancroft I."/>
            <person name="Chalhoub B."/>
            <person name="Sharpe A.G."/>
        </authorList>
    </citation>
    <scope>NUCLEOTIDE SEQUENCE</scope>
    <source>
        <strain evidence="1 2">cv. TO1000</strain>
    </source>
</reference>
<reference evidence="1" key="2">
    <citation type="submission" date="2015-03" db="UniProtKB">
        <authorList>
            <consortium name="EnsemblPlants"/>
        </authorList>
    </citation>
    <scope>IDENTIFICATION</scope>
</reference>
<dbReference type="AlphaFoldDB" id="A0A0D3AAX3"/>